<reference evidence="1 2" key="2">
    <citation type="submission" date="2018-11" db="EMBL/GenBank/DDBJ databases">
        <authorList>
            <consortium name="Pathogen Informatics"/>
        </authorList>
    </citation>
    <scope>NUCLEOTIDE SEQUENCE [LARGE SCALE GENOMIC DNA]</scope>
</reference>
<protein>
    <submittedName>
        <fullName evidence="3">Lipoprotein</fullName>
    </submittedName>
</protein>
<keyword evidence="2" id="KW-1185">Reference proteome</keyword>
<dbReference type="EMBL" id="UYSL01020766">
    <property type="protein sequence ID" value="VDL76045.1"/>
    <property type="molecule type" value="Genomic_DNA"/>
</dbReference>
<sequence length="118" mass="13038">MNVNTRSAGVYVGYIVPIPVVGFSVEECYDNYPPLDRDVFWTSPIPEPLYTAESAMRPVHPQVGSCVDMPLLTQEAQFMLRPRRQTIGFGSHTSVWDGHVDNTLVVPVPGANGHNGLR</sequence>
<evidence type="ECO:0000313" key="3">
    <source>
        <dbReference type="WBParaSite" id="NBR_0001245501-mRNA-1"/>
    </source>
</evidence>
<organism evidence="3">
    <name type="scientific">Nippostrongylus brasiliensis</name>
    <name type="common">Rat hookworm</name>
    <dbReference type="NCBI Taxonomy" id="27835"/>
    <lineage>
        <taxon>Eukaryota</taxon>
        <taxon>Metazoa</taxon>
        <taxon>Ecdysozoa</taxon>
        <taxon>Nematoda</taxon>
        <taxon>Chromadorea</taxon>
        <taxon>Rhabditida</taxon>
        <taxon>Rhabditina</taxon>
        <taxon>Rhabditomorpha</taxon>
        <taxon>Strongyloidea</taxon>
        <taxon>Heligmosomidae</taxon>
        <taxon>Nippostrongylus</taxon>
    </lineage>
</organism>
<gene>
    <name evidence="1" type="ORF">NBR_LOCUS12456</name>
</gene>
<proteinExistence type="predicted"/>
<dbReference type="WBParaSite" id="NBR_0001245501-mRNA-1">
    <property type="protein sequence ID" value="NBR_0001245501-mRNA-1"/>
    <property type="gene ID" value="NBR_0001245501"/>
</dbReference>
<evidence type="ECO:0000313" key="1">
    <source>
        <dbReference type="EMBL" id="VDL76045.1"/>
    </source>
</evidence>
<accession>A0A0N4Y8B4</accession>
<evidence type="ECO:0000313" key="2">
    <source>
        <dbReference type="Proteomes" id="UP000271162"/>
    </source>
</evidence>
<name>A0A0N4Y8B4_NIPBR</name>
<reference evidence="3" key="1">
    <citation type="submission" date="2017-02" db="UniProtKB">
        <authorList>
            <consortium name="WormBaseParasite"/>
        </authorList>
    </citation>
    <scope>IDENTIFICATION</scope>
</reference>
<dbReference type="Proteomes" id="UP000271162">
    <property type="component" value="Unassembled WGS sequence"/>
</dbReference>
<dbReference type="AlphaFoldDB" id="A0A0N4Y8B4"/>